<gene>
    <name evidence="2" type="ORF">SAMN04488563_1405</name>
</gene>
<proteinExistence type="predicted"/>
<evidence type="ECO:0000313" key="2">
    <source>
        <dbReference type="EMBL" id="SDU38494.1"/>
    </source>
</evidence>
<accession>A0A1H2I379</accession>
<dbReference type="PANTHER" id="PTHR38011:SF11">
    <property type="entry name" value="2,5-DIAMINO-6-RIBOSYLAMINO-4(3H)-PYRIMIDINONE 5'-PHOSPHATE REDUCTASE"/>
    <property type="match status" value="1"/>
</dbReference>
<evidence type="ECO:0000259" key="1">
    <source>
        <dbReference type="Pfam" id="PF01872"/>
    </source>
</evidence>
<dbReference type="Gene3D" id="3.40.430.10">
    <property type="entry name" value="Dihydrofolate Reductase, subunit A"/>
    <property type="match status" value="1"/>
</dbReference>
<dbReference type="Proteomes" id="UP000182977">
    <property type="component" value="Chromosome I"/>
</dbReference>
<organism evidence="2 3">
    <name type="scientific">Jiangella alkaliphila</name>
    <dbReference type="NCBI Taxonomy" id="419479"/>
    <lineage>
        <taxon>Bacteria</taxon>
        <taxon>Bacillati</taxon>
        <taxon>Actinomycetota</taxon>
        <taxon>Actinomycetes</taxon>
        <taxon>Jiangellales</taxon>
        <taxon>Jiangellaceae</taxon>
        <taxon>Jiangella</taxon>
    </lineage>
</organism>
<dbReference type="InterPro" id="IPR024072">
    <property type="entry name" value="DHFR-like_dom_sf"/>
</dbReference>
<dbReference type="GO" id="GO:0009231">
    <property type="term" value="P:riboflavin biosynthetic process"/>
    <property type="evidence" value="ECO:0007669"/>
    <property type="project" value="InterPro"/>
</dbReference>
<protein>
    <submittedName>
        <fullName evidence="2">Dihydrofolate reductase</fullName>
    </submittedName>
</protein>
<dbReference type="PANTHER" id="PTHR38011">
    <property type="entry name" value="DIHYDROFOLATE REDUCTASE FAMILY PROTEIN (AFU_ORTHOLOGUE AFUA_8G06820)"/>
    <property type="match status" value="1"/>
</dbReference>
<dbReference type="OrthoDB" id="7949219at2"/>
<reference evidence="3" key="1">
    <citation type="submission" date="2016-10" db="EMBL/GenBank/DDBJ databases">
        <authorList>
            <person name="Varghese N."/>
            <person name="Submissions S."/>
        </authorList>
    </citation>
    <scope>NUCLEOTIDE SEQUENCE [LARGE SCALE GENOMIC DNA]</scope>
    <source>
        <strain evidence="3">DSM 45079</strain>
    </source>
</reference>
<dbReference type="InterPro" id="IPR002734">
    <property type="entry name" value="RibDG_C"/>
</dbReference>
<keyword evidence="3" id="KW-1185">Reference proteome</keyword>
<dbReference type="SUPFAM" id="SSF53597">
    <property type="entry name" value="Dihydrofolate reductase-like"/>
    <property type="match status" value="1"/>
</dbReference>
<name>A0A1H2I379_9ACTN</name>
<dbReference type="InterPro" id="IPR050765">
    <property type="entry name" value="Riboflavin_Biosynth_HTPR"/>
</dbReference>
<dbReference type="Pfam" id="PF01872">
    <property type="entry name" value="RibD_C"/>
    <property type="match status" value="1"/>
</dbReference>
<dbReference type="AlphaFoldDB" id="A0A1H2I379"/>
<dbReference type="GO" id="GO:0008703">
    <property type="term" value="F:5-amino-6-(5-phosphoribosylamino)uracil reductase activity"/>
    <property type="evidence" value="ECO:0007669"/>
    <property type="project" value="InterPro"/>
</dbReference>
<sequence>MRKLIESTFITLDGAIGEPHVWGQPYWDTQHNEYNANLAYGVDAMLLGRATYEGFKDAWTSRAGDPIADRFNALPKYVASRTLTGELEWNSRVLEGDVAQAVADLKAQPGESIIKYGTGELDKTLLEHKLVDEYHFWMYPVLSGGDGYRVWDGFDTVHLKLVDQTVFESGIIVGVYAPK</sequence>
<evidence type="ECO:0000313" key="3">
    <source>
        <dbReference type="Proteomes" id="UP000182977"/>
    </source>
</evidence>
<dbReference type="EMBL" id="LT629791">
    <property type="protein sequence ID" value="SDU38494.1"/>
    <property type="molecule type" value="Genomic_DNA"/>
</dbReference>
<dbReference type="RefSeq" id="WP_046767795.1">
    <property type="nucleotide sequence ID" value="NZ_KQ061223.1"/>
</dbReference>
<feature type="domain" description="Bacterial bifunctional deaminase-reductase C-terminal" evidence="1">
    <location>
        <begin position="3"/>
        <end position="172"/>
    </location>
</feature>
<dbReference type="STRING" id="419479.SAMN04488563_1405"/>